<comment type="caution">
    <text evidence="2">The sequence shown here is derived from an EMBL/GenBank/DDBJ whole genome shotgun (WGS) entry which is preliminary data.</text>
</comment>
<evidence type="ECO:0000259" key="1">
    <source>
        <dbReference type="Pfam" id="PF01425"/>
    </source>
</evidence>
<keyword evidence="3" id="KW-1185">Reference proteome</keyword>
<reference evidence="3" key="1">
    <citation type="journal article" date="2017" name="Nat. Microbiol.">
        <title>Global analysis of biosynthetic gene clusters reveals vast potential of secondary metabolite production in Penicillium species.</title>
        <authorList>
            <person name="Nielsen J.C."/>
            <person name="Grijseels S."/>
            <person name="Prigent S."/>
            <person name="Ji B."/>
            <person name="Dainat J."/>
            <person name="Nielsen K.F."/>
            <person name="Frisvad J.C."/>
            <person name="Workman M."/>
            <person name="Nielsen J."/>
        </authorList>
    </citation>
    <scope>NUCLEOTIDE SEQUENCE [LARGE SCALE GENOMIC DNA]</scope>
    <source>
        <strain evidence="3">IBT 29525</strain>
    </source>
</reference>
<dbReference type="Pfam" id="PF01425">
    <property type="entry name" value="Amidase"/>
    <property type="match status" value="1"/>
</dbReference>
<dbReference type="NCBIfam" id="NF005127">
    <property type="entry name" value="PRK06565.1"/>
    <property type="match status" value="1"/>
</dbReference>
<dbReference type="STRING" id="60172.A0A1V6QU81"/>
<organism evidence="2 3">
    <name type="scientific">Penicillium solitum</name>
    <dbReference type="NCBI Taxonomy" id="60172"/>
    <lineage>
        <taxon>Eukaryota</taxon>
        <taxon>Fungi</taxon>
        <taxon>Dikarya</taxon>
        <taxon>Ascomycota</taxon>
        <taxon>Pezizomycotina</taxon>
        <taxon>Eurotiomycetes</taxon>
        <taxon>Eurotiomycetidae</taxon>
        <taxon>Eurotiales</taxon>
        <taxon>Aspergillaceae</taxon>
        <taxon>Penicillium</taxon>
    </lineage>
</organism>
<sequence length="678" mass="72562">MAHQTQDFSLLDASISELQSALSSGLLSSVGLASRYLRRISVYDADNLKLAAIPILNPSALNEAAASDARRAAGLPPRPLEGIPYLAKDSIKVKGMTVASGSPAFETLIANEDAACIKLLREAGAVLLGRTNMPAMAYGGMQRGCYGRAESPYNPAYLAAAYASGSSNGSAVATAANFCAFSLGSETVSSGRSPASNNAVVAYTPSKGLLPLRGVWPLYLTCDVLVPHTRTVADMFHVLDVLAVSDEAPIGDFYQEQKLISLPSINTLRPQSFSELQDSTSLRGKRIGIPSMYIGGDDSSLSPASKVNTRPSIIKLWQNARKVLESCGAEVIETDFPLVTTYESNAHKGQLVTVAGLPEGWSALERSELVAHIWDDFLINNGQKGLETLSQVDPTTIFPLAPGSLKGAPDAANALRWDEMVKYPHQRPASIYDVPGIQQGIQALENARKETLEDWMDGLGLDAVVFPANGDIGAADADCDETASLFAWSNGVKYSNGNRPIRHLGVPTISVPMGIMEDTGMPVNLTFAGKAYDDNSLLKYGFAFETAMKGRVQPPLVPALDSDCIKGDQDAQPWASQSTVELVVESQVKEIHDSTVVVQIQGSVVPKVSQLGSMQCYVNGQPFKPVIEGDRWFVIASYPASERDQPWKRWSSPAVTQTIVVITAHTETGSTTGKLILL</sequence>
<evidence type="ECO:0000313" key="2">
    <source>
        <dbReference type="EMBL" id="OQD92765.1"/>
    </source>
</evidence>
<dbReference type="PANTHER" id="PTHR42678:SF11">
    <property type="entry name" value="AMIDASE FAMILY PROTEIN"/>
    <property type="match status" value="1"/>
</dbReference>
<dbReference type="SUPFAM" id="SSF75304">
    <property type="entry name" value="Amidase signature (AS) enzymes"/>
    <property type="match status" value="1"/>
</dbReference>
<gene>
    <name evidence="2" type="ORF">PENSOL_c038G02013</name>
</gene>
<dbReference type="PANTHER" id="PTHR42678">
    <property type="entry name" value="AMIDASE"/>
    <property type="match status" value="1"/>
</dbReference>
<accession>A0A1V6QU81</accession>
<dbReference type="InterPro" id="IPR023631">
    <property type="entry name" value="Amidase_dom"/>
</dbReference>
<proteinExistence type="predicted"/>
<dbReference type="Proteomes" id="UP000191612">
    <property type="component" value="Unassembled WGS sequence"/>
</dbReference>
<feature type="domain" description="Amidase" evidence="1">
    <location>
        <begin position="35"/>
        <end position="344"/>
    </location>
</feature>
<evidence type="ECO:0000313" key="3">
    <source>
        <dbReference type="Proteomes" id="UP000191612"/>
    </source>
</evidence>
<dbReference type="EMBL" id="MDYO01000038">
    <property type="protein sequence ID" value="OQD92765.1"/>
    <property type="molecule type" value="Genomic_DNA"/>
</dbReference>
<dbReference type="Gene3D" id="3.90.1300.10">
    <property type="entry name" value="Amidase signature (AS) domain"/>
    <property type="match status" value="1"/>
</dbReference>
<dbReference type="AlphaFoldDB" id="A0A1V6QU81"/>
<dbReference type="InterPro" id="IPR036928">
    <property type="entry name" value="AS_sf"/>
</dbReference>
<protein>
    <recommendedName>
        <fullName evidence="1">Amidase domain-containing protein</fullName>
    </recommendedName>
</protein>
<name>A0A1V6QU81_9EURO</name>